<comment type="caution">
    <text evidence="3">The sequence shown here is derived from an EMBL/GenBank/DDBJ whole genome shotgun (WGS) entry which is preliminary data.</text>
</comment>
<evidence type="ECO:0000313" key="3">
    <source>
        <dbReference type="EMBL" id="KKO44709.1"/>
    </source>
</evidence>
<feature type="transmembrane region" description="Helical" evidence="2">
    <location>
        <begin position="384"/>
        <end position="404"/>
    </location>
</feature>
<feature type="transmembrane region" description="Helical" evidence="2">
    <location>
        <begin position="73"/>
        <end position="92"/>
    </location>
</feature>
<organism evidence="3 4">
    <name type="scientific">Arsukibacterium ikkense</name>
    <dbReference type="NCBI Taxonomy" id="336831"/>
    <lineage>
        <taxon>Bacteria</taxon>
        <taxon>Pseudomonadati</taxon>
        <taxon>Pseudomonadota</taxon>
        <taxon>Gammaproteobacteria</taxon>
        <taxon>Chromatiales</taxon>
        <taxon>Chromatiaceae</taxon>
        <taxon>Arsukibacterium</taxon>
    </lineage>
</organism>
<dbReference type="OrthoDB" id="9761985at2"/>
<dbReference type="STRING" id="336831.WG68_14280"/>
<keyword evidence="2" id="KW-0472">Membrane</keyword>
<protein>
    <recommendedName>
        <fullName evidence="5">Spermidine synthase</fullName>
    </recommendedName>
</protein>
<dbReference type="EMBL" id="LAHO01000014">
    <property type="protein sequence ID" value="KKO44709.1"/>
    <property type="molecule type" value="Genomic_DNA"/>
</dbReference>
<name>A0A0M2V2U4_9GAMM</name>
<dbReference type="InterPro" id="IPR029063">
    <property type="entry name" value="SAM-dependent_MTases_sf"/>
</dbReference>
<feature type="transmembrane region" description="Helical" evidence="2">
    <location>
        <begin position="98"/>
        <end position="121"/>
    </location>
</feature>
<feature type="transmembrane region" description="Helical" evidence="2">
    <location>
        <begin position="142"/>
        <end position="162"/>
    </location>
</feature>
<sequence>MEPALALFPLTILVSAALLFLVQPMLAKQLLPYFGGGAAVWTACMLFFQSLLLAGYGYAHLLSRYLAPKQQRLVHSCLLLLALASLPLLWQAKLNPQVLASPLAAILLLLTLTVGLPYLLLSATGPLLQHWFAGRFPLRSPYRLYALSNLGSLGGLLAYPFVLEPLFSLSQQRQYWVMGFVLFALCCLALMWRELGQLSPAIRAVSARLNKRYALRWLALSACGVVLLLAVTQQLTQNVPPVPFLWVLPLCLYLASYIVVFNKPAWYQRGLWLYLFCLSMVFALLLFYLGRQFDLISQLLLYLTILLSGCMLCHGELARLKPAPQYLTGFYLLLAAGGVLGSAAVNLVAPLLFSQYWEFLLVMLAIYLLLLWPEETSKPRWQQGLWLSGAAVFALSVLGLEWQLGQHNVYSERNFYGSLLVRDLTVIDEAGNGQLQRQLIDGTTSHGAQYLAPPLAATAQSYYRPGTGAALAMQHFLPSALSRNINQLQQRKFGLVGLGAGALAVYGKPGDTMLFYELNPAVIKVATEYFSYLRDSAASIEIIAGDARLTLTEQLSTQQQSGQFDVLVLDAFSSDSIPQHLLTIEAMQLYWQHLQSDGVLAVHVSNNYLDLTSLLRNQAASMGQQAYFIATQAAGINPAAEWVLITSNQRFMQQPIIQQALSPWPTPLNSDVSWTDQRSNLLQVLK</sequence>
<keyword evidence="1" id="KW-0620">Polyamine biosynthesis</keyword>
<dbReference type="PANTHER" id="PTHR43317">
    <property type="entry name" value="THERMOSPERMINE SYNTHASE ACAULIS5"/>
    <property type="match status" value="1"/>
</dbReference>
<evidence type="ECO:0000256" key="2">
    <source>
        <dbReference type="SAM" id="Phobius"/>
    </source>
</evidence>
<gene>
    <name evidence="3" type="ORF">WG68_14280</name>
</gene>
<dbReference type="NCBIfam" id="NF037959">
    <property type="entry name" value="MFS_SpdSyn"/>
    <property type="match status" value="1"/>
</dbReference>
<evidence type="ECO:0000256" key="1">
    <source>
        <dbReference type="ARBA" id="ARBA00023115"/>
    </source>
</evidence>
<feature type="transmembrane region" description="Helical" evidence="2">
    <location>
        <begin position="272"/>
        <end position="289"/>
    </location>
</feature>
<dbReference type="PATRIC" id="fig|336831.14.peg.1484"/>
<feature type="transmembrane region" description="Helical" evidence="2">
    <location>
        <begin position="37"/>
        <end position="61"/>
    </location>
</feature>
<dbReference type="PANTHER" id="PTHR43317:SF1">
    <property type="entry name" value="THERMOSPERMINE SYNTHASE ACAULIS5"/>
    <property type="match status" value="1"/>
</dbReference>
<feature type="transmembrane region" description="Helical" evidence="2">
    <location>
        <begin position="295"/>
        <end position="314"/>
    </location>
</feature>
<keyword evidence="2" id="KW-1133">Transmembrane helix</keyword>
<dbReference type="GO" id="GO:0006596">
    <property type="term" value="P:polyamine biosynthetic process"/>
    <property type="evidence" value="ECO:0007669"/>
    <property type="project" value="UniProtKB-KW"/>
</dbReference>
<feature type="transmembrane region" description="Helical" evidence="2">
    <location>
        <begin position="355"/>
        <end position="372"/>
    </location>
</feature>
<keyword evidence="2" id="KW-0812">Transmembrane</keyword>
<feature type="transmembrane region" description="Helical" evidence="2">
    <location>
        <begin position="174"/>
        <end position="192"/>
    </location>
</feature>
<dbReference type="Proteomes" id="UP000034228">
    <property type="component" value="Unassembled WGS sequence"/>
</dbReference>
<dbReference type="AlphaFoldDB" id="A0A0M2V2U4"/>
<evidence type="ECO:0000313" key="4">
    <source>
        <dbReference type="Proteomes" id="UP000034228"/>
    </source>
</evidence>
<evidence type="ECO:0008006" key="5">
    <source>
        <dbReference type="Google" id="ProtNLM"/>
    </source>
</evidence>
<dbReference type="SUPFAM" id="SSF53335">
    <property type="entry name" value="S-adenosyl-L-methionine-dependent methyltransferases"/>
    <property type="match status" value="1"/>
</dbReference>
<dbReference type="Gene3D" id="3.40.50.150">
    <property type="entry name" value="Vaccinia Virus protein VP39"/>
    <property type="match status" value="1"/>
</dbReference>
<feature type="transmembrane region" description="Helical" evidence="2">
    <location>
        <begin position="213"/>
        <end position="231"/>
    </location>
</feature>
<proteinExistence type="predicted"/>
<feature type="transmembrane region" description="Helical" evidence="2">
    <location>
        <begin position="243"/>
        <end position="260"/>
    </location>
</feature>
<feature type="transmembrane region" description="Helical" evidence="2">
    <location>
        <begin position="326"/>
        <end position="349"/>
    </location>
</feature>
<accession>A0A0M2V2U4</accession>
<keyword evidence="4" id="KW-1185">Reference proteome</keyword>
<reference evidence="3 4" key="1">
    <citation type="submission" date="2015-03" db="EMBL/GenBank/DDBJ databases">
        <title>Draft genome sequences of two protease-producing strains of Arsukibacterium isolated from two cold and alkaline environments.</title>
        <authorList>
            <person name="Lylloff J.E."/>
            <person name="Skov L.B."/>
            <person name="Jepsen M."/>
            <person name="Hallin P.F."/>
            <person name="Sorensen S.J."/>
            <person name="Stougaard P."/>
            <person name="Glaring M.A."/>
        </authorList>
    </citation>
    <scope>NUCLEOTIDE SEQUENCE [LARGE SCALE GENOMIC DNA]</scope>
    <source>
        <strain evidence="3 4">GCM72</strain>
    </source>
</reference>